<dbReference type="NCBIfam" id="TIGR00080">
    <property type="entry name" value="pimt"/>
    <property type="match status" value="1"/>
</dbReference>
<evidence type="ECO:0000256" key="5">
    <source>
        <dbReference type="ARBA" id="ARBA00022603"/>
    </source>
</evidence>
<evidence type="ECO:0000256" key="2">
    <source>
        <dbReference type="ARBA" id="ARBA00005369"/>
    </source>
</evidence>
<proteinExistence type="inferred from homology"/>
<evidence type="ECO:0000256" key="6">
    <source>
        <dbReference type="ARBA" id="ARBA00022679"/>
    </source>
</evidence>
<dbReference type="GO" id="GO:0032259">
    <property type="term" value="P:methylation"/>
    <property type="evidence" value="ECO:0007669"/>
    <property type="project" value="UniProtKB-KW"/>
</dbReference>
<dbReference type="Gene3D" id="3.40.50.150">
    <property type="entry name" value="Vaccinia Virus protein VP39"/>
    <property type="match status" value="1"/>
</dbReference>
<name>A0A0F9MFR9_9ZZZZ</name>
<comment type="subcellular location">
    <subcellularLocation>
        <location evidence="1">Cytoplasm</location>
    </subcellularLocation>
</comment>
<dbReference type="CDD" id="cd02440">
    <property type="entry name" value="AdoMet_MTases"/>
    <property type="match status" value="1"/>
</dbReference>
<keyword evidence="5" id="KW-0489">Methyltransferase</keyword>
<dbReference type="PANTHER" id="PTHR11579">
    <property type="entry name" value="PROTEIN-L-ISOASPARTATE O-METHYLTRANSFERASE"/>
    <property type="match status" value="1"/>
</dbReference>
<dbReference type="EC" id="2.1.1.77" evidence="3"/>
<keyword evidence="4" id="KW-0963">Cytoplasm</keyword>
<comment type="similarity">
    <text evidence="2">Belongs to the methyltransferase superfamily. L-isoaspartyl/D-aspartyl protein methyltransferase family.</text>
</comment>
<dbReference type="InterPro" id="IPR029063">
    <property type="entry name" value="SAM-dependent_MTases_sf"/>
</dbReference>
<dbReference type="FunFam" id="3.40.50.150:FF:000010">
    <property type="entry name" value="Protein-L-isoaspartate O-methyltransferase"/>
    <property type="match status" value="1"/>
</dbReference>
<keyword evidence="6" id="KW-0808">Transferase</keyword>
<dbReference type="InterPro" id="IPR000682">
    <property type="entry name" value="PCMT"/>
</dbReference>
<reference evidence="8" key="1">
    <citation type="journal article" date="2015" name="Nature">
        <title>Complex archaea that bridge the gap between prokaryotes and eukaryotes.</title>
        <authorList>
            <person name="Spang A."/>
            <person name="Saw J.H."/>
            <person name="Jorgensen S.L."/>
            <person name="Zaremba-Niedzwiedzka K."/>
            <person name="Martijn J."/>
            <person name="Lind A.E."/>
            <person name="van Eijk R."/>
            <person name="Schleper C."/>
            <person name="Guy L."/>
            <person name="Ettema T.J."/>
        </authorList>
    </citation>
    <scope>NUCLEOTIDE SEQUENCE</scope>
</reference>
<dbReference type="NCBIfam" id="NF001453">
    <property type="entry name" value="PRK00312.1"/>
    <property type="match status" value="1"/>
</dbReference>
<accession>A0A0F9MFR9</accession>
<evidence type="ECO:0000256" key="7">
    <source>
        <dbReference type="ARBA" id="ARBA00022691"/>
    </source>
</evidence>
<evidence type="ECO:0000256" key="4">
    <source>
        <dbReference type="ARBA" id="ARBA00022490"/>
    </source>
</evidence>
<dbReference type="EMBL" id="LAZR01004881">
    <property type="protein sequence ID" value="KKN04744.1"/>
    <property type="molecule type" value="Genomic_DNA"/>
</dbReference>
<protein>
    <recommendedName>
        <fullName evidence="3">protein-L-isoaspartate(D-aspartate) O-methyltransferase</fullName>
        <ecNumber evidence="3">2.1.1.77</ecNumber>
    </recommendedName>
</protein>
<gene>
    <name evidence="8" type="ORF">LCGC14_1094300</name>
</gene>
<evidence type="ECO:0000313" key="8">
    <source>
        <dbReference type="EMBL" id="KKN04744.1"/>
    </source>
</evidence>
<evidence type="ECO:0000256" key="1">
    <source>
        <dbReference type="ARBA" id="ARBA00004496"/>
    </source>
</evidence>
<evidence type="ECO:0000256" key="3">
    <source>
        <dbReference type="ARBA" id="ARBA00011890"/>
    </source>
</evidence>
<dbReference type="GO" id="GO:0004719">
    <property type="term" value="F:protein-L-isoaspartate (D-aspartate) O-methyltransferase activity"/>
    <property type="evidence" value="ECO:0007669"/>
    <property type="project" value="UniProtKB-EC"/>
</dbReference>
<organism evidence="8">
    <name type="scientific">marine sediment metagenome</name>
    <dbReference type="NCBI Taxonomy" id="412755"/>
    <lineage>
        <taxon>unclassified sequences</taxon>
        <taxon>metagenomes</taxon>
        <taxon>ecological metagenomes</taxon>
    </lineage>
</organism>
<dbReference type="GO" id="GO:0005737">
    <property type="term" value="C:cytoplasm"/>
    <property type="evidence" value="ECO:0007669"/>
    <property type="project" value="UniProtKB-SubCell"/>
</dbReference>
<dbReference type="PANTHER" id="PTHR11579:SF0">
    <property type="entry name" value="PROTEIN-L-ISOASPARTATE(D-ASPARTATE) O-METHYLTRANSFERASE"/>
    <property type="match status" value="1"/>
</dbReference>
<keyword evidence="7" id="KW-0949">S-adenosyl-L-methionine</keyword>
<dbReference type="Pfam" id="PF01135">
    <property type="entry name" value="PCMT"/>
    <property type="match status" value="1"/>
</dbReference>
<dbReference type="PROSITE" id="PS01279">
    <property type="entry name" value="PCMT"/>
    <property type="match status" value="1"/>
</dbReference>
<dbReference type="HAMAP" id="MF_00090">
    <property type="entry name" value="PIMT"/>
    <property type="match status" value="1"/>
</dbReference>
<comment type="caution">
    <text evidence="8">The sequence shown here is derived from an EMBL/GenBank/DDBJ whole genome shotgun (WGS) entry which is preliminary data.</text>
</comment>
<dbReference type="AlphaFoldDB" id="A0A0F9MFR9"/>
<dbReference type="SUPFAM" id="SSF53335">
    <property type="entry name" value="S-adenosyl-L-methionine-dependent methyltransferases"/>
    <property type="match status" value="1"/>
</dbReference>
<sequence>MKKDYRKKREKMVKVQIETRGVKDSKILEAMRKVPRHLFVPWNMKSYAYHDEPLSIGEGQTISQPYIVAYMSEVLRLKGNERILEIGTGSGYQTAILAEAGKKVFTMEIVKSLSLRAERVLKKLEYENIYFKVGDGTYGWKEHAPYDVIMVTAAPVAVPDALREQLKVTGRMIVPVGSAFQELVLIIREKKKFKEKKLLPVRFVPLISTH</sequence>